<keyword evidence="2" id="KW-1185">Reference proteome</keyword>
<dbReference type="EMBL" id="FLRI01000385">
    <property type="protein sequence ID" value="SBT84258.1"/>
    <property type="molecule type" value="Genomic_DNA"/>
</dbReference>
<proteinExistence type="predicted"/>
<gene>
    <name evidence="1" type="primary">PocGH01_00184100</name>
    <name evidence="1" type="ORF">POCGH01_00184100</name>
</gene>
<protein>
    <submittedName>
        <fullName evidence="1">PIR protein</fullName>
    </submittedName>
</protein>
<dbReference type="VEuPathDB" id="PlasmoDB:PocGH01_00184100"/>
<name>A0A1D3JEH4_PLAOA</name>
<evidence type="ECO:0000313" key="2">
    <source>
        <dbReference type="Proteomes" id="UP000242942"/>
    </source>
</evidence>
<reference evidence="1 2" key="1">
    <citation type="submission" date="2016-06" db="EMBL/GenBank/DDBJ databases">
        <authorList>
            <consortium name="Pathogen Informatics"/>
        </authorList>
    </citation>
    <scope>NUCLEOTIDE SEQUENCE [LARGE SCALE GENOMIC DNA]</scope>
    <source>
        <strain evidence="1">PocGH01</strain>
    </source>
</reference>
<accession>A0A1D3JEH4</accession>
<organism evidence="1 2">
    <name type="scientific">Plasmodium ovale</name>
    <name type="common">malaria parasite P. ovale</name>
    <dbReference type="NCBI Taxonomy" id="36330"/>
    <lineage>
        <taxon>Eukaryota</taxon>
        <taxon>Sar</taxon>
        <taxon>Alveolata</taxon>
        <taxon>Apicomplexa</taxon>
        <taxon>Aconoidasida</taxon>
        <taxon>Haemosporida</taxon>
        <taxon>Plasmodiidae</taxon>
        <taxon>Plasmodium</taxon>
        <taxon>Plasmodium (Plasmodium)</taxon>
    </lineage>
</organism>
<evidence type="ECO:0000313" key="1">
    <source>
        <dbReference type="EMBL" id="SBT84258.1"/>
    </source>
</evidence>
<feature type="non-terminal residue" evidence="1">
    <location>
        <position position="1"/>
    </location>
</feature>
<sequence length="56" mass="6755">FTSFLSCFYNRQMKEERVIQDIVDEQTYEALGRNSQNTEANLDNRRNYLLYSSIRN</sequence>
<dbReference type="AlphaFoldDB" id="A0A1D3JEH4"/>
<dbReference type="Proteomes" id="UP000242942">
    <property type="component" value="Unassembled WGS sequence"/>
</dbReference>